<evidence type="ECO:0000313" key="3">
    <source>
        <dbReference type="Proteomes" id="UP000799429"/>
    </source>
</evidence>
<evidence type="ECO:0000313" key="2">
    <source>
        <dbReference type="EMBL" id="KAF2843158.1"/>
    </source>
</evidence>
<dbReference type="PANTHER" id="PTHR33112">
    <property type="entry name" value="DOMAIN PROTEIN, PUTATIVE-RELATED"/>
    <property type="match status" value="1"/>
</dbReference>
<dbReference type="Pfam" id="PF06985">
    <property type="entry name" value="HET"/>
    <property type="match status" value="1"/>
</dbReference>
<organism evidence="2 3">
    <name type="scientific">Patellaria atrata CBS 101060</name>
    <dbReference type="NCBI Taxonomy" id="1346257"/>
    <lineage>
        <taxon>Eukaryota</taxon>
        <taxon>Fungi</taxon>
        <taxon>Dikarya</taxon>
        <taxon>Ascomycota</taxon>
        <taxon>Pezizomycotina</taxon>
        <taxon>Dothideomycetes</taxon>
        <taxon>Dothideomycetes incertae sedis</taxon>
        <taxon>Patellariales</taxon>
        <taxon>Patellariaceae</taxon>
        <taxon>Patellaria</taxon>
    </lineage>
</organism>
<dbReference type="Proteomes" id="UP000799429">
    <property type="component" value="Unassembled WGS sequence"/>
</dbReference>
<proteinExistence type="predicted"/>
<keyword evidence="3" id="KW-1185">Reference proteome</keyword>
<sequence length="96" mass="11307">GKSRHVITEKASLEKWKVNIPWRLLPKIFQDAVIIARQLGVKYVWIDSLYIIQDDGGDWEEEAVNMADIYQRAFLATLQHHRLMEMVIAFIKDLRL</sequence>
<feature type="non-terminal residue" evidence="2">
    <location>
        <position position="1"/>
    </location>
</feature>
<dbReference type="PANTHER" id="PTHR33112:SF16">
    <property type="entry name" value="HETEROKARYON INCOMPATIBILITY DOMAIN-CONTAINING PROTEIN"/>
    <property type="match status" value="1"/>
</dbReference>
<dbReference type="AlphaFoldDB" id="A0A9P4SI77"/>
<evidence type="ECO:0000259" key="1">
    <source>
        <dbReference type="Pfam" id="PF06985"/>
    </source>
</evidence>
<dbReference type="EMBL" id="MU006089">
    <property type="protein sequence ID" value="KAF2843158.1"/>
    <property type="molecule type" value="Genomic_DNA"/>
</dbReference>
<dbReference type="OrthoDB" id="2958217at2759"/>
<gene>
    <name evidence="2" type="ORF">M501DRAFT_924489</name>
</gene>
<dbReference type="InterPro" id="IPR010730">
    <property type="entry name" value="HET"/>
</dbReference>
<feature type="domain" description="Heterokaryon incompatibility" evidence="1">
    <location>
        <begin position="13"/>
        <end position="76"/>
    </location>
</feature>
<accession>A0A9P4SI77</accession>
<comment type="caution">
    <text evidence="2">The sequence shown here is derived from an EMBL/GenBank/DDBJ whole genome shotgun (WGS) entry which is preliminary data.</text>
</comment>
<name>A0A9P4SI77_9PEZI</name>
<protein>
    <submittedName>
        <fullName evidence="2">HET-domain-containing protein</fullName>
    </submittedName>
</protein>
<reference evidence="2" key="1">
    <citation type="journal article" date="2020" name="Stud. Mycol.">
        <title>101 Dothideomycetes genomes: a test case for predicting lifestyles and emergence of pathogens.</title>
        <authorList>
            <person name="Haridas S."/>
            <person name="Albert R."/>
            <person name="Binder M."/>
            <person name="Bloem J."/>
            <person name="Labutti K."/>
            <person name="Salamov A."/>
            <person name="Andreopoulos B."/>
            <person name="Baker S."/>
            <person name="Barry K."/>
            <person name="Bills G."/>
            <person name="Bluhm B."/>
            <person name="Cannon C."/>
            <person name="Castanera R."/>
            <person name="Culley D."/>
            <person name="Daum C."/>
            <person name="Ezra D."/>
            <person name="Gonzalez J."/>
            <person name="Henrissat B."/>
            <person name="Kuo A."/>
            <person name="Liang C."/>
            <person name="Lipzen A."/>
            <person name="Lutzoni F."/>
            <person name="Magnuson J."/>
            <person name="Mondo S."/>
            <person name="Nolan M."/>
            <person name="Ohm R."/>
            <person name="Pangilinan J."/>
            <person name="Park H.-J."/>
            <person name="Ramirez L."/>
            <person name="Alfaro M."/>
            <person name="Sun H."/>
            <person name="Tritt A."/>
            <person name="Yoshinaga Y."/>
            <person name="Zwiers L.-H."/>
            <person name="Turgeon B."/>
            <person name="Goodwin S."/>
            <person name="Spatafora J."/>
            <person name="Crous P."/>
            <person name="Grigoriev I."/>
        </authorList>
    </citation>
    <scope>NUCLEOTIDE SEQUENCE</scope>
    <source>
        <strain evidence="2">CBS 101060</strain>
    </source>
</reference>